<dbReference type="STRING" id="1140003.OMY_00203"/>
<dbReference type="eggNOG" id="COG0095">
    <property type="taxonomic scope" value="Bacteria"/>
</dbReference>
<evidence type="ECO:0000256" key="3">
    <source>
        <dbReference type="ARBA" id="ARBA00012367"/>
    </source>
</evidence>
<dbReference type="Gene3D" id="3.30.390.50">
    <property type="entry name" value="CO dehydrogenase flavoprotein, C-terminal domain"/>
    <property type="match status" value="1"/>
</dbReference>
<keyword evidence="6" id="KW-0067">ATP-binding</keyword>
<dbReference type="InterPro" id="IPR019491">
    <property type="entry name" value="Lipoate_protein_ligase_C"/>
</dbReference>
<dbReference type="OrthoDB" id="9788148at2"/>
<dbReference type="GO" id="GO:0005524">
    <property type="term" value="F:ATP binding"/>
    <property type="evidence" value="ECO:0007669"/>
    <property type="project" value="UniProtKB-KW"/>
</dbReference>
<comment type="pathway">
    <text evidence="2">Protein modification; protein lipoylation via exogenous pathway; protein N(6)-(lipoyl)lysine from lipoate: step 1/2.</text>
</comment>
<keyword evidence="4" id="KW-0436">Ligase</keyword>
<dbReference type="Pfam" id="PF10437">
    <property type="entry name" value="Lip_prot_lig_C"/>
    <property type="match status" value="1"/>
</dbReference>
<dbReference type="Pfam" id="PF21948">
    <property type="entry name" value="LplA-B_cat"/>
    <property type="match status" value="1"/>
</dbReference>
<dbReference type="GO" id="GO:0017118">
    <property type="term" value="F:lipoyltransferase activity"/>
    <property type="evidence" value="ECO:0007669"/>
    <property type="project" value="TreeGrafter"/>
</dbReference>
<keyword evidence="5" id="KW-0547">Nucleotide-binding</keyword>
<evidence type="ECO:0000259" key="8">
    <source>
        <dbReference type="PROSITE" id="PS51733"/>
    </source>
</evidence>
<proteinExistence type="predicted"/>
<evidence type="ECO:0000256" key="5">
    <source>
        <dbReference type="ARBA" id="ARBA00022741"/>
    </source>
</evidence>
<dbReference type="InterPro" id="IPR045864">
    <property type="entry name" value="aa-tRNA-synth_II/BPL/LPL"/>
</dbReference>
<keyword evidence="10" id="KW-1185">Reference proteome</keyword>
<dbReference type="GO" id="GO:0005737">
    <property type="term" value="C:cytoplasm"/>
    <property type="evidence" value="ECO:0007669"/>
    <property type="project" value="TreeGrafter"/>
</dbReference>
<comment type="pathway">
    <text evidence="1">Protein modification; protein lipoylation via exogenous pathway; protein N(6)-(lipoyl)lysine from lipoate: step 2/2.</text>
</comment>
<evidence type="ECO:0000256" key="4">
    <source>
        <dbReference type="ARBA" id="ARBA00022598"/>
    </source>
</evidence>
<dbReference type="SUPFAM" id="SSF82649">
    <property type="entry name" value="SufE/NifU"/>
    <property type="match status" value="1"/>
</dbReference>
<evidence type="ECO:0000256" key="6">
    <source>
        <dbReference type="ARBA" id="ARBA00022840"/>
    </source>
</evidence>
<organism evidence="9 10">
    <name type="scientific">Enterococcus sulfureus ATCC 49903</name>
    <dbReference type="NCBI Taxonomy" id="1140003"/>
    <lineage>
        <taxon>Bacteria</taxon>
        <taxon>Bacillati</taxon>
        <taxon>Bacillota</taxon>
        <taxon>Bacilli</taxon>
        <taxon>Lactobacillales</taxon>
        <taxon>Enterococcaceae</taxon>
        <taxon>Enterococcus</taxon>
    </lineage>
</organism>
<dbReference type="EMBL" id="ASWO01000001">
    <property type="protein sequence ID" value="EOT87146.1"/>
    <property type="molecule type" value="Genomic_DNA"/>
</dbReference>
<reference evidence="9 10" key="1">
    <citation type="submission" date="2013-03" db="EMBL/GenBank/DDBJ databases">
        <title>The Genome Sequence of Enterococcus sulfureus ATCC_49903 (PacBio/Illumina hybrid assembly).</title>
        <authorList>
            <consortium name="The Broad Institute Genomics Platform"/>
            <consortium name="The Broad Institute Genome Sequencing Center for Infectious Disease"/>
            <person name="Earl A."/>
            <person name="Russ C."/>
            <person name="Gilmore M."/>
            <person name="Surin D."/>
            <person name="Walker B."/>
            <person name="Young S."/>
            <person name="Zeng Q."/>
            <person name="Gargeya S."/>
            <person name="Fitzgerald M."/>
            <person name="Haas B."/>
            <person name="Abouelleil A."/>
            <person name="Allen A.W."/>
            <person name="Alvarado L."/>
            <person name="Arachchi H.M."/>
            <person name="Berlin A.M."/>
            <person name="Chapman S.B."/>
            <person name="Gainer-Dewar J."/>
            <person name="Goldberg J."/>
            <person name="Griggs A."/>
            <person name="Gujja S."/>
            <person name="Hansen M."/>
            <person name="Howarth C."/>
            <person name="Imamovic A."/>
            <person name="Ireland A."/>
            <person name="Larimer J."/>
            <person name="McCowan C."/>
            <person name="Murphy C."/>
            <person name="Pearson M."/>
            <person name="Poon T.W."/>
            <person name="Priest M."/>
            <person name="Roberts A."/>
            <person name="Saif S."/>
            <person name="Shea T."/>
            <person name="Sisk P."/>
            <person name="Sykes S."/>
            <person name="Wortman J."/>
            <person name="Nusbaum C."/>
            <person name="Birren B."/>
        </authorList>
    </citation>
    <scope>NUCLEOTIDE SEQUENCE [LARGE SCALE GENOMIC DNA]</scope>
    <source>
        <strain evidence="9 10">ATCC 49903</strain>
    </source>
</reference>
<protein>
    <recommendedName>
        <fullName evidence="3">lipoate--protein ligase</fullName>
        <ecNumber evidence="3">6.3.1.20</ecNumber>
    </recommendedName>
</protein>
<dbReference type="Gene3D" id="3.30.930.10">
    <property type="entry name" value="Bira Bifunctional Protein, Domain 2"/>
    <property type="match status" value="1"/>
</dbReference>
<dbReference type="SUPFAM" id="SSF55681">
    <property type="entry name" value="Class II aaRS and biotin synthetases"/>
    <property type="match status" value="1"/>
</dbReference>
<dbReference type="PANTHER" id="PTHR12561">
    <property type="entry name" value="LIPOATE-PROTEIN LIGASE"/>
    <property type="match status" value="1"/>
</dbReference>
<comment type="catalytic activity">
    <reaction evidence="7">
        <text>L-lysyl-[lipoyl-carrier protein] + (R)-lipoate + ATP = N(6)-[(R)-lipoyl]-L-lysyl-[lipoyl-carrier protein] + AMP + diphosphate + H(+)</text>
        <dbReference type="Rhea" id="RHEA:49288"/>
        <dbReference type="Rhea" id="RHEA-COMP:10500"/>
        <dbReference type="Rhea" id="RHEA-COMP:10502"/>
        <dbReference type="ChEBI" id="CHEBI:15378"/>
        <dbReference type="ChEBI" id="CHEBI:29969"/>
        <dbReference type="ChEBI" id="CHEBI:30616"/>
        <dbReference type="ChEBI" id="CHEBI:33019"/>
        <dbReference type="ChEBI" id="CHEBI:83088"/>
        <dbReference type="ChEBI" id="CHEBI:83099"/>
        <dbReference type="ChEBI" id="CHEBI:456215"/>
        <dbReference type="EC" id="6.3.1.20"/>
    </reaction>
</comment>
<sequence>MRYYIMPSRDIRRNLATEEYLMDHAPLDEPLLLLYIQNPCVIIGRNQNVYEEIDLTYLREQNITLTRRISGGGAVYDDLGNLSFSFVSRKGDVTFGDYQGVTTPILNALKEMGAKDVYAGGRNDLYHKGRKFSGNAMYSKNDRTYSHGTLMYDVDLDVLQQILTVNKEKIASKATPSVRKNVTNLKPLLTPDYQTNTTEAFRDQLILQLYHVDTFSKIKDKVLRLSAEDEREIEALFRKKYANTDWIFGKSPAFELKNRVRIPKVGIVEVQVATKEGRISHIRFLGDFFGSLPVSELEKKLCGKAFRYQAISDVLNTLTLSDYILHLTNEECLSLLFS</sequence>
<dbReference type="PATRIC" id="fig|1140003.3.peg.200"/>
<dbReference type="EC" id="6.3.1.20" evidence="3"/>
<accession>S0PFE1</accession>
<dbReference type="RefSeq" id="WP_016184694.1">
    <property type="nucleotide sequence ID" value="NZ_ASWO01000001.1"/>
</dbReference>
<dbReference type="CDD" id="cd16443">
    <property type="entry name" value="LplA"/>
    <property type="match status" value="1"/>
</dbReference>
<dbReference type="UniPathway" id="UPA00537">
    <property type="reaction ID" value="UER00594"/>
</dbReference>
<name>S0PFE1_9ENTE</name>
<dbReference type="Proteomes" id="UP000015961">
    <property type="component" value="Unassembled WGS sequence"/>
</dbReference>
<gene>
    <name evidence="9" type="ORF">I573_00202</name>
</gene>
<dbReference type="NCBIfam" id="TIGR00545">
    <property type="entry name" value="lipoyltrans"/>
    <property type="match status" value="1"/>
</dbReference>
<evidence type="ECO:0000256" key="7">
    <source>
        <dbReference type="ARBA" id="ARBA00048037"/>
    </source>
</evidence>
<dbReference type="PROSITE" id="PS51733">
    <property type="entry name" value="BPL_LPL_CATALYTIC"/>
    <property type="match status" value="1"/>
</dbReference>
<feature type="domain" description="BPL/LPL catalytic" evidence="8">
    <location>
        <begin position="26"/>
        <end position="209"/>
    </location>
</feature>
<dbReference type="GO" id="GO:0016979">
    <property type="term" value="F:lipoate-protein ligase activity"/>
    <property type="evidence" value="ECO:0007669"/>
    <property type="project" value="UniProtKB-EC"/>
</dbReference>
<evidence type="ECO:0000256" key="2">
    <source>
        <dbReference type="ARBA" id="ARBA00005124"/>
    </source>
</evidence>
<dbReference type="InterPro" id="IPR004562">
    <property type="entry name" value="LipoylTrfase_LipoateP_Ligase"/>
</dbReference>
<dbReference type="GO" id="GO:0009249">
    <property type="term" value="P:protein lipoylation"/>
    <property type="evidence" value="ECO:0007669"/>
    <property type="project" value="InterPro"/>
</dbReference>
<dbReference type="InterPro" id="IPR004143">
    <property type="entry name" value="BPL_LPL_catalytic"/>
</dbReference>
<dbReference type="AlphaFoldDB" id="S0PFE1"/>
<comment type="caution">
    <text evidence="9">The sequence shown here is derived from an EMBL/GenBank/DDBJ whole genome shotgun (WGS) entry which is preliminary data.</text>
</comment>
<evidence type="ECO:0000313" key="9">
    <source>
        <dbReference type="EMBL" id="EOT87146.1"/>
    </source>
</evidence>
<evidence type="ECO:0000256" key="1">
    <source>
        <dbReference type="ARBA" id="ARBA00005085"/>
    </source>
</evidence>
<evidence type="ECO:0000313" key="10">
    <source>
        <dbReference type="Proteomes" id="UP000015961"/>
    </source>
</evidence>
<dbReference type="PANTHER" id="PTHR12561:SF3">
    <property type="entry name" value="LIPOYLTRANSFERASE 1, MITOCHONDRIAL"/>
    <property type="match status" value="1"/>
</dbReference>